<dbReference type="Gene3D" id="1.20.120.20">
    <property type="entry name" value="Apolipoprotein"/>
    <property type="match status" value="1"/>
</dbReference>
<sequence>MPNYMPESINSTVESATVKTQKMVDDFKKTETGKKVSRSTSAALGSVYSFVDSLLGKGEELVDRYLPEPQPSTSEQAAPSSSSPVSPFNRALSLGSTVCSRLRARATTKAYDFGSNIRMSFKKVYANVMDYFDAYLKSFQTTISYVKDTFPALQIAEDDFLAIRNKANEWWVAFVERIQKVFSDNKEAAQTSVKRGQDTVQQYTTQAKETAAKYSAHAKDVANKYSADVKDRATKAKETAGVYAADAKETANRYAAGAREAAGKYAADAKETADKYYHTAADKMSASTSK</sequence>
<evidence type="ECO:0000256" key="1">
    <source>
        <dbReference type="SAM" id="MobiDB-lite"/>
    </source>
</evidence>
<proteinExistence type="predicted"/>
<dbReference type="SUPFAM" id="SSF58113">
    <property type="entry name" value="Apolipoprotein A-I"/>
    <property type="match status" value="1"/>
</dbReference>
<evidence type="ECO:0000313" key="2">
    <source>
        <dbReference type="EMBL" id="EER19621.1"/>
    </source>
</evidence>
<accession>C5K7T6</accession>
<dbReference type="GeneID" id="9057460"/>
<reference evidence="2 3" key="1">
    <citation type="submission" date="2008-07" db="EMBL/GenBank/DDBJ databases">
        <authorList>
            <person name="El-Sayed N."/>
            <person name="Caler E."/>
            <person name="Inman J."/>
            <person name="Amedeo P."/>
            <person name="Hass B."/>
            <person name="Wortman J."/>
        </authorList>
    </citation>
    <scope>NUCLEOTIDE SEQUENCE [LARGE SCALE GENOMIC DNA]</scope>
    <source>
        <strain evidence="3">ATCC 50983 / TXsc</strain>
    </source>
</reference>
<dbReference type="Proteomes" id="UP000007800">
    <property type="component" value="Unassembled WGS sequence"/>
</dbReference>
<dbReference type="AlphaFoldDB" id="C5K7T6"/>
<organism evidence="3">
    <name type="scientific">Perkinsus marinus (strain ATCC 50983 / TXsc)</name>
    <dbReference type="NCBI Taxonomy" id="423536"/>
    <lineage>
        <taxon>Eukaryota</taxon>
        <taxon>Sar</taxon>
        <taxon>Alveolata</taxon>
        <taxon>Perkinsozoa</taxon>
        <taxon>Perkinsea</taxon>
        <taxon>Perkinsida</taxon>
        <taxon>Perkinsidae</taxon>
        <taxon>Perkinsus</taxon>
    </lineage>
</organism>
<name>C5K7T6_PERM5</name>
<dbReference type="InParanoid" id="C5K7T6"/>
<feature type="compositionally biased region" description="Low complexity" evidence="1">
    <location>
        <begin position="71"/>
        <end position="87"/>
    </location>
</feature>
<keyword evidence="3" id="KW-1185">Reference proteome</keyword>
<gene>
    <name evidence="2" type="ORF">Pmar_PMAR012604</name>
</gene>
<evidence type="ECO:0000313" key="3">
    <source>
        <dbReference type="Proteomes" id="UP000007800"/>
    </source>
</evidence>
<dbReference type="EMBL" id="GG671079">
    <property type="protein sequence ID" value="EER19621.1"/>
    <property type="molecule type" value="Genomic_DNA"/>
</dbReference>
<protein>
    <submittedName>
        <fullName evidence="2">Uncharacterized protein</fullName>
    </submittedName>
</protein>
<dbReference type="RefSeq" id="XP_002787825.1">
    <property type="nucleotide sequence ID" value="XM_002787779.1"/>
</dbReference>
<feature type="region of interest" description="Disordered" evidence="1">
    <location>
        <begin position="65"/>
        <end position="87"/>
    </location>
</feature>